<dbReference type="InterPro" id="IPR010982">
    <property type="entry name" value="Lambda_DNA-bd_dom_sf"/>
</dbReference>
<dbReference type="SUPFAM" id="SSF47413">
    <property type="entry name" value="lambda repressor-like DNA-binding domains"/>
    <property type="match status" value="1"/>
</dbReference>
<protein>
    <submittedName>
        <fullName evidence="2">Helix-turn-helix protein</fullName>
    </submittedName>
</protein>
<proteinExistence type="predicted"/>
<dbReference type="Pfam" id="PF17765">
    <property type="entry name" value="MLTR_LBD"/>
    <property type="match status" value="1"/>
</dbReference>
<feature type="domain" description="HTH cro/C1-type" evidence="1">
    <location>
        <begin position="36"/>
        <end position="83"/>
    </location>
</feature>
<evidence type="ECO:0000259" key="1">
    <source>
        <dbReference type="PROSITE" id="PS50943"/>
    </source>
</evidence>
<dbReference type="PATRIC" id="fig|582680.7.peg.1741"/>
<dbReference type="PROSITE" id="PS50943">
    <property type="entry name" value="HTH_CROC1"/>
    <property type="match status" value="1"/>
</dbReference>
<dbReference type="EMBL" id="JYIT01000073">
    <property type="protein sequence ID" value="KJL24618.1"/>
    <property type="molecule type" value="Genomic_DNA"/>
</dbReference>
<dbReference type="SMART" id="SM00530">
    <property type="entry name" value="HTH_XRE"/>
    <property type="match status" value="1"/>
</dbReference>
<dbReference type="InterPro" id="IPR041413">
    <property type="entry name" value="MLTR_LBD"/>
</dbReference>
<name>A0A0F0KUQ8_9MICO</name>
<reference evidence="2 3" key="1">
    <citation type="submission" date="2015-02" db="EMBL/GenBank/DDBJ databases">
        <title>Draft genome sequences of ten Microbacterium spp. with emphasis on heavy metal contaminated environments.</title>
        <authorList>
            <person name="Corretto E."/>
        </authorList>
    </citation>
    <scope>NUCLEOTIDE SEQUENCE [LARGE SCALE GENOMIC DNA]</scope>
    <source>
        <strain evidence="2 3">DSM 23848</strain>
    </source>
</reference>
<evidence type="ECO:0000313" key="2">
    <source>
        <dbReference type="EMBL" id="KJL24618.1"/>
    </source>
</evidence>
<dbReference type="GO" id="GO:0003677">
    <property type="term" value="F:DNA binding"/>
    <property type="evidence" value="ECO:0007669"/>
    <property type="project" value="InterPro"/>
</dbReference>
<dbReference type="PANTHER" id="PTHR35010">
    <property type="entry name" value="BLL4672 PROTEIN-RELATED"/>
    <property type="match status" value="1"/>
</dbReference>
<sequence length="287" mass="30938">MSDSLNAVGRYVRARRDVVQPEDVGLTRQPGRRVPGLRREEVAELAGISAEYYLRIEQGRIGRPSEQVLAALARALRLDDESIAHLDRLVTGRPHRPHVPDAGAAERIARTLSRWYRTPAYISDPHRDIVAANALATALGHGGLAVGSNQIAGLFNDRMKSTLREWEEMTRSAVATLRRDAHPDSPRLAELVTELSADPDFVRIWGRHDVSGPEDTTFHIVIEGFGDVAIDAHNFAVRSLPGYQLTVLSAGPGGMAETLFAGLAASVPLSSGPTPPTAPTSTAAPEG</sequence>
<comment type="caution">
    <text evidence="2">The sequence shown here is derived from an EMBL/GenBank/DDBJ whole genome shotgun (WGS) entry which is preliminary data.</text>
</comment>
<dbReference type="Proteomes" id="UP000033448">
    <property type="component" value="Unassembled WGS sequence"/>
</dbReference>
<dbReference type="PANTHER" id="PTHR35010:SF2">
    <property type="entry name" value="BLL4672 PROTEIN"/>
    <property type="match status" value="1"/>
</dbReference>
<dbReference type="Pfam" id="PF13560">
    <property type="entry name" value="HTH_31"/>
    <property type="match status" value="1"/>
</dbReference>
<gene>
    <name evidence="2" type="ORF">RL72_01700</name>
</gene>
<dbReference type="Gene3D" id="3.30.450.180">
    <property type="match status" value="1"/>
</dbReference>
<dbReference type="Gene3D" id="1.10.260.40">
    <property type="entry name" value="lambda repressor-like DNA-binding domains"/>
    <property type="match status" value="1"/>
</dbReference>
<dbReference type="RefSeq" id="WP_045250397.1">
    <property type="nucleotide sequence ID" value="NZ_CP099706.1"/>
</dbReference>
<organism evidence="2 3">
    <name type="scientific">Microbacterium azadirachtae</name>
    <dbReference type="NCBI Taxonomy" id="582680"/>
    <lineage>
        <taxon>Bacteria</taxon>
        <taxon>Bacillati</taxon>
        <taxon>Actinomycetota</taxon>
        <taxon>Actinomycetes</taxon>
        <taxon>Micrococcales</taxon>
        <taxon>Microbacteriaceae</taxon>
        <taxon>Microbacterium</taxon>
    </lineage>
</organism>
<keyword evidence="3" id="KW-1185">Reference proteome</keyword>
<evidence type="ECO:0000313" key="3">
    <source>
        <dbReference type="Proteomes" id="UP000033448"/>
    </source>
</evidence>
<dbReference type="AlphaFoldDB" id="A0A0F0KUQ8"/>
<dbReference type="CDD" id="cd00093">
    <property type="entry name" value="HTH_XRE"/>
    <property type="match status" value="1"/>
</dbReference>
<accession>A0A0F0KUQ8</accession>
<dbReference type="InterPro" id="IPR001387">
    <property type="entry name" value="Cro/C1-type_HTH"/>
</dbReference>